<reference evidence="1 2" key="1">
    <citation type="submission" date="2018-09" db="EMBL/GenBank/DDBJ databases">
        <title>The draft genome of Acinetobacter spp. strains.</title>
        <authorList>
            <person name="Qin J."/>
            <person name="Feng Y."/>
            <person name="Zong Z."/>
        </authorList>
    </citation>
    <scope>NUCLEOTIDE SEQUENCE [LARGE SCALE GENOMIC DNA]</scope>
    <source>
        <strain evidence="1 2">WCHAc060012</strain>
    </source>
</reference>
<name>A0A3A8EEQ0_9GAMM</name>
<dbReference type="Proteomes" id="UP000282388">
    <property type="component" value="Unassembled WGS sequence"/>
</dbReference>
<dbReference type="RefSeq" id="WP_120401735.1">
    <property type="nucleotide sequence ID" value="NZ_RAXV01000006.1"/>
</dbReference>
<evidence type="ECO:0000313" key="1">
    <source>
        <dbReference type="EMBL" id="RKG33075.1"/>
    </source>
</evidence>
<gene>
    <name evidence="1" type="ORF">D7V32_04575</name>
</gene>
<accession>A0A3A8EEQ0</accession>
<dbReference type="OrthoDB" id="6708817at2"/>
<dbReference type="AlphaFoldDB" id="A0A3A8EEQ0"/>
<protein>
    <submittedName>
        <fullName evidence="1">Uncharacterized protein</fullName>
    </submittedName>
</protein>
<comment type="caution">
    <text evidence="1">The sequence shown here is derived from an EMBL/GenBank/DDBJ whole genome shotgun (WGS) entry which is preliminary data.</text>
</comment>
<keyword evidence="2" id="KW-1185">Reference proteome</keyword>
<proteinExistence type="predicted"/>
<dbReference type="EMBL" id="RAXV01000006">
    <property type="protein sequence ID" value="RKG33075.1"/>
    <property type="molecule type" value="Genomic_DNA"/>
</dbReference>
<evidence type="ECO:0000313" key="2">
    <source>
        <dbReference type="Proteomes" id="UP000282388"/>
    </source>
</evidence>
<organism evidence="1 2">
    <name type="scientific">Acinetobacter tianfuensis</name>
    <dbReference type="NCBI Taxonomy" id="2419603"/>
    <lineage>
        <taxon>Bacteria</taxon>
        <taxon>Pseudomonadati</taxon>
        <taxon>Pseudomonadota</taxon>
        <taxon>Gammaproteobacteria</taxon>
        <taxon>Moraxellales</taxon>
        <taxon>Moraxellaceae</taxon>
        <taxon>Acinetobacter</taxon>
    </lineage>
</organism>
<sequence>MDHQQNTAALCVIAKQLLRISNSLNQLYADQLALVSHITTQNMFKIDQSLQRISLAGDLFFIQFNTPKFEGFKAILAQPLMQLNFMHEGQHAEALEDFFLHELYFLTGDRKPQHSLLLRSKAQQIRQLLVDQIYQWCCVEVRAEAFLQGITQVQAEITDHLMIKAKLYKTPVLQQFLRQAKPLPEEVKELFKQMFKFELLIDGEFLPIQPLMESLDEFCYTAVQFLDIKVYRIMALCFEERFNLHELQEHRDDILLMFPHAAGQPALLGFLRIMHREVWPQQSILNKQNFLQPNTQVWQKKAAKLPLFDNTRAVNWLYRQSAEVADWVSENIQHSSVRVAITAMSFIDSSRQHPQMILAALQYFQYVAARMFIYRCHDLAIQEHWFDRPVNAHAVLQGTKQSIDDNRIAISHSILYLDEWMALLRSIATEDETAFKRVYLNLSRVIQAYLQHLEKVCRDLPADLMAFIRVENQQNRDFHLTLRRHRIQLDDFRQLFYLQYERVRESIYDAYVRDYLGAYFAENKPVPKTVTWAGLFQQATRWHDDIQKEEIMSKLRRDCASEQWQAVTEDGLIDFEGWYFEELVSIDRIIEESKIFRHCLAASYAHRIVEGDYTAFHVTRGSAAQMTLGCMLLGGELYYDQLEYPNNEKAEAQAIERAKRFIFWQNQKRKKRLDL</sequence>